<dbReference type="SUPFAM" id="SSF116734">
    <property type="entry name" value="DNA methylase specificity domain"/>
    <property type="match status" value="2"/>
</dbReference>
<dbReference type="Pfam" id="PF01420">
    <property type="entry name" value="Methylase_S"/>
    <property type="match status" value="2"/>
</dbReference>
<dbReference type="RefSeq" id="WP_277732842.1">
    <property type="nucleotide sequence ID" value="NZ_CP120733.1"/>
</dbReference>
<evidence type="ECO:0000256" key="2">
    <source>
        <dbReference type="ARBA" id="ARBA00022747"/>
    </source>
</evidence>
<keyword evidence="6" id="KW-0255">Endonuclease</keyword>
<dbReference type="EC" id="3.1.21.-" evidence="6"/>
<dbReference type="Proteomes" id="UP001222800">
    <property type="component" value="Chromosome"/>
</dbReference>
<proteinExistence type="inferred from homology"/>
<organism evidence="6 7">
    <name type="scientific">Tepidibacter hydrothermalis</name>
    <dbReference type="NCBI Taxonomy" id="3036126"/>
    <lineage>
        <taxon>Bacteria</taxon>
        <taxon>Bacillati</taxon>
        <taxon>Bacillota</taxon>
        <taxon>Clostridia</taxon>
        <taxon>Peptostreptococcales</taxon>
        <taxon>Peptostreptococcaceae</taxon>
        <taxon>Tepidibacter</taxon>
    </lineage>
</organism>
<dbReference type="InterPro" id="IPR000055">
    <property type="entry name" value="Restrct_endonuc_typeI_TRD"/>
</dbReference>
<evidence type="ECO:0000313" key="6">
    <source>
        <dbReference type="EMBL" id="WFD10876.1"/>
    </source>
</evidence>
<dbReference type="GO" id="GO:0004519">
    <property type="term" value="F:endonuclease activity"/>
    <property type="evidence" value="ECO:0007669"/>
    <property type="project" value="UniProtKB-KW"/>
</dbReference>
<gene>
    <name evidence="6" type="ORF">P4S50_02035</name>
</gene>
<dbReference type="EMBL" id="CP120733">
    <property type="protein sequence ID" value="WFD10876.1"/>
    <property type="molecule type" value="Genomic_DNA"/>
</dbReference>
<feature type="domain" description="Type I restriction modification DNA specificity" evidence="5">
    <location>
        <begin position="4"/>
        <end position="146"/>
    </location>
</feature>
<evidence type="ECO:0000313" key="7">
    <source>
        <dbReference type="Proteomes" id="UP001222800"/>
    </source>
</evidence>
<comment type="similarity">
    <text evidence="1">Belongs to the type-I restriction system S methylase family.</text>
</comment>
<dbReference type="GO" id="GO:0016787">
    <property type="term" value="F:hydrolase activity"/>
    <property type="evidence" value="ECO:0007669"/>
    <property type="project" value="UniProtKB-KW"/>
</dbReference>
<protein>
    <submittedName>
        <fullName evidence="6">Restriction endonuclease subunit S</fullName>
        <ecNumber evidence="6">3.1.21.-</ecNumber>
    </submittedName>
</protein>
<accession>A0ABY8EDM7</accession>
<comment type="subunit">
    <text evidence="4">The methyltransferase is composed of M and S polypeptides.</text>
</comment>
<dbReference type="Gene3D" id="3.90.220.20">
    <property type="entry name" value="DNA methylase specificity domains"/>
    <property type="match status" value="2"/>
</dbReference>
<keyword evidence="3" id="KW-0238">DNA-binding</keyword>
<keyword evidence="2" id="KW-0680">Restriction system</keyword>
<reference evidence="6 7" key="1">
    <citation type="submission" date="2023-03" db="EMBL/GenBank/DDBJ databases">
        <title>Complete genome sequence of Tepidibacter sp. SWIR-1, isolated from a deep-sea hydrothermal vent.</title>
        <authorList>
            <person name="Li X."/>
        </authorList>
    </citation>
    <scope>NUCLEOTIDE SEQUENCE [LARGE SCALE GENOMIC DNA]</scope>
    <source>
        <strain evidence="6 7">SWIR-1</strain>
    </source>
</reference>
<evidence type="ECO:0000259" key="5">
    <source>
        <dbReference type="Pfam" id="PF01420"/>
    </source>
</evidence>
<name>A0ABY8EDM7_9FIRM</name>
<sequence length="390" mass="44188">MSLKYYKLSEICDIEKGKTGISKAKEGQYPLIATAAEFKSSDKYDFDGRAVCIPLVSSTGHGHASINRLHYYDGKFALGTILAKVTSKDENVVDTKYLYIYLSFFKDEVLVPLMKGSANVSLTVTALKKLEIPIPSIEVQRKIKDLYESVNPLSALVNVEHNNQFENIPRLREKILDLAVRGLLVPQDPNDEPAFILVENIEKEKKRLIKEKIIKKSKPLLPIKEGEIPFELPDGWEWVRLEQIVELDDNSIRRGPFGSAITKGMFIPKSEDAIKIYEQKNAIRKNAKIGNYYISKEHFNKLKRFEVSEGDIIISCAGTIGETYLLPKGIEKGIINQALLKLRINNDIMLNEYFLDLFKSLTKVKINNDSKGSAIKNLGSVKYLKEEIVF</sequence>
<evidence type="ECO:0000256" key="1">
    <source>
        <dbReference type="ARBA" id="ARBA00010923"/>
    </source>
</evidence>
<evidence type="ECO:0000256" key="4">
    <source>
        <dbReference type="ARBA" id="ARBA00038652"/>
    </source>
</evidence>
<keyword evidence="6" id="KW-0378">Hydrolase</keyword>
<dbReference type="InterPro" id="IPR044946">
    <property type="entry name" value="Restrct_endonuc_typeI_TRD_sf"/>
</dbReference>
<dbReference type="PANTHER" id="PTHR43140:SF1">
    <property type="entry name" value="TYPE I RESTRICTION ENZYME ECOKI SPECIFICITY SUBUNIT"/>
    <property type="match status" value="1"/>
</dbReference>
<keyword evidence="7" id="KW-1185">Reference proteome</keyword>
<dbReference type="PANTHER" id="PTHR43140">
    <property type="entry name" value="TYPE-1 RESTRICTION ENZYME ECOKI SPECIFICITY PROTEIN"/>
    <property type="match status" value="1"/>
</dbReference>
<dbReference type="InterPro" id="IPR051212">
    <property type="entry name" value="Type-I_RE_S_subunit"/>
</dbReference>
<keyword evidence="6" id="KW-0540">Nuclease</keyword>
<feature type="domain" description="Type I restriction modification DNA specificity" evidence="5">
    <location>
        <begin position="233"/>
        <end position="378"/>
    </location>
</feature>
<evidence type="ECO:0000256" key="3">
    <source>
        <dbReference type="ARBA" id="ARBA00023125"/>
    </source>
</evidence>